<feature type="transmembrane region" description="Helical" evidence="1">
    <location>
        <begin position="36"/>
        <end position="56"/>
    </location>
</feature>
<name>A0AAW4FKL4_9HYPH</name>
<dbReference type="RefSeq" id="WP_025424738.1">
    <property type="nucleotide sequence ID" value="NZ_CP083370.1"/>
</dbReference>
<dbReference type="Proteomes" id="UP000744980">
    <property type="component" value="Unassembled WGS sequence"/>
</dbReference>
<keyword evidence="1" id="KW-0812">Transmembrane</keyword>
<evidence type="ECO:0000256" key="1">
    <source>
        <dbReference type="SAM" id="Phobius"/>
    </source>
</evidence>
<dbReference type="EMBL" id="WXFA01000010">
    <property type="protein sequence ID" value="MBM3092613.1"/>
    <property type="molecule type" value="Genomic_DNA"/>
</dbReference>
<keyword evidence="1" id="KW-1133">Transmembrane helix</keyword>
<proteinExistence type="predicted"/>
<evidence type="ECO:0000313" key="2">
    <source>
        <dbReference type="EMBL" id="MBM3092613.1"/>
    </source>
</evidence>
<dbReference type="AlphaFoldDB" id="A0AAW4FKL4"/>
<organism evidence="2 3">
    <name type="scientific">Ensifer canadensis</name>
    <dbReference type="NCBI Taxonomy" id="555315"/>
    <lineage>
        <taxon>Bacteria</taxon>
        <taxon>Pseudomonadati</taxon>
        <taxon>Pseudomonadota</taxon>
        <taxon>Alphaproteobacteria</taxon>
        <taxon>Hyphomicrobiales</taxon>
        <taxon>Rhizobiaceae</taxon>
        <taxon>Sinorhizobium/Ensifer group</taxon>
        <taxon>Ensifer</taxon>
    </lineage>
</organism>
<keyword evidence="1" id="KW-0472">Membrane</keyword>
<comment type="caution">
    <text evidence="2">The sequence shown here is derived from an EMBL/GenBank/DDBJ whole genome shotgun (WGS) entry which is preliminary data.</text>
</comment>
<protein>
    <submittedName>
        <fullName evidence="2">Uncharacterized protein</fullName>
    </submittedName>
</protein>
<feature type="transmembrane region" description="Helical" evidence="1">
    <location>
        <begin position="68"/>
        <end position="90"/>
    </location>
</feature>
<accession>A0AAW4FKL4</accession>
<gene>
    <name evidence="2" type="ORF">GFB56_17595</name>
</gene>
<evidence type="ECO:0000313" key="3">
    <source>
        <dbReference type="Proteomes" id="UP000744980"/>
    </source>
</evidence>
<keyword evidence="3" id="KW-1185">Reference proteome</keyword>
<sequence>MTASIQATGSVILPKVKMQIGRSLTEGMSTKQRSTFLVSGVISATSWRVPLMLGALPQLNFVVPMTVILMAYGLLLAAAIVVSHSLLFVLTADKTGKFDESADRAHDGPAVGGLSWGIRGLV</sequence>
<reference evidence="2 3" key="1">
    <citation type="submission" date="2020-01" db="EMBL/GenBank/DDBJ databases">
        <title>Draft genome assembly of Ensifer adhaerens T173.</title>
        <authorList>
            <person name="Craig J.E."/>
            <person name="Stinchcombe J.R."/>
        </authorList>
    </citation>
    <scope>NUCLEOTIDE SEQUENCE [LARGE SCALE GENOMIC DNA]</scope>
    <source>
        <strain evidence="2 3">T173</strain>
    </source>
</reference>